<reference evidence="1 2" key="1">
    <citation type="submission" date="2016-10" db="EMBL/GenBank/DDBJ databases">
        <authorList>
            <person name="de Groot N.N."/>
        </authorList>
    </citation>
    <scope>NUCLEOTIDE SEQUENCE [LARGE SCALE GENOMIC DNA]</scope>
    <source>
        <strain evidence="1 2">DSM 22274</strain>
    </source>
</reference>
<name>A0A1H5PDV8_9MICC</name>
<dbReference type="RefSeq" id="WP_074713527.1">
    <property type="nucleotide sequence ID" value="NZ_FNTV01000002.1"/>
</dbReference>
<proteinExistence type="predicted"/>
<protein>
    <submittedName>
        <fullName evidence="1">Uncharacterized protein</fullName>
    </submittedName>
</protein>
<accession>A0A1H5PDV8</accession>
<evidence type="ECO:0000313" key="1">
    <source>
        <dbReference type="EMBL" id="SEF11211.1"/>
    </source>
</evidence>
<evidence type="ECO:0000313" key="2">
    <source>
        <dbReference type="Proteomes" id="UP000182725"/>
    </source>
</evidence>
<dbReference type="AlphaFoldDB" id="A0A1H5PDV8"/>
<gene>
    <name evidence="1" type="ORF">SAMN04489740_4079</name>
</gene>
<dbReference type="EMBL" id="FNTV01000002">
    <property type="protein sequence ID" value="SEF11211.1"/>
    <property type="molecule type" value="Genomic_DNA"/>
</dbReference>
<organism evidence="1 2">
    <name type="scientific">Arthrobacter alpinus</name>
    <dbReference type="NCBI Taxonomy" id="656366"/>
    <lineage>
        <taxon>Bacteria</taxon>
        <taxon>Bacillati</taxon>
        <taxon>Actinomycetota</taxon>
        <taxon>Actinomycetes</taxon>
        <taxon>Micrococcales</taxon>
        <taxon>Micrococcaceae</taxon>
        <taxon>Arthrobacter</taxon>
    </lineage>
</organism>
<sequence length="82" mass="9323">MYTNEEAQAIIQACRTATIDRDSAALALAKTTVKYMAAMDANDIEEARHQFRLMSGLRKDYVESERVMRTAFAMNDKLIAQF</sequence>
<dbReference type="Proteomes" id="UP000182725">
    <property type="component" value="Unassembled WGS sequence"/>
</dbReference>